<comment type="caution">
    <text evidence="8">The sequence shown here is derived from an EMBL/GenBank/DDBJ whole genome shotgun (WGS) entry which is preliminary data.</text>
</comment>
<proteinExistence type="predicted"/>
<reference evidence="8 9" key="1">
    <citation type="submission" date="2019-09" db="EMBL/GenBank/DDBJ databases">
        <title>NBRP : Genome information of microbial organism related human and environment.</title>
        <authorList>
            <person name="Hattori M."/>
            <person name="Oshima K."/>
            <person name="Inaba H."/>
            <person name="Suda W."/>
            <person name="Sakamoto M."/>
            <person name="Iino T."/>
            <person name="Kitahara M."/>
            <person name="Oshida Y."/>
            <person name="Iida T."/>
            <person name="Kudo T."/>
            <person name="Itoh T."/>
            <person name="Ohkuma M."/>
        </authorList>
    </citation>
    <scope>NUCLEOTIDE SEQUENCE [LARGE SCALE GENOMIC DNA]</scope>
    <source>
        <strain evidence="8 9">Q-1</strain>
    </source>
</reference>
<evidence type="ECO:0000256" key="2">
    <source>
        <dbReference type="ARBA" id="ARBA00022741"/>
    </source>
</evidence>
<name>A0A5A7N3A7_9PROT</name>
<dbReference type="InterPro" id="IPR027417">
    <property type="entry name" value="P-loop_NTPase"/>
</dbReference>
<dbReference type="Proteomes" id="UP000324996">
    <property type="component" value="Unassembled WGS sequence"/>
</dbReference>
<dbReference type="Pfam" id="PF00005">
    <property type="entry name" value="ABC_tran"/>
    <property type="match status" value="1"/>
</dbReference>
<keyword evidence="4" id="KW-0067">ATP-binding</keyword>
<dbReference type="Gene3D" id="3.40.50.300">
    <property type="entry name" value="P-loop containing nucleotide triphosphate hydrolases"/>
    <property type="match status" value="1"/>
</dbReference>
<dbReference type="GO" id="GO:0022857">
    <property type="term" value="F:transmembrane transporter activity"/>
    <property type="evidence" value="ECO:0007669"/>
    <property type="project" value="InterPro"/>
</dbReference>
<dbReference type="GO" id="GO:0016887">
    <property type="term" value="F:ATP hydrolysis activity"/>
    <property type="evidence" value="ECO:0007669"/>
    <property type="project" value="InterPro"/>
</dbReference>
<dbReference type="InterPro" id="IPR005895">
    <property type="entry name" value="ABC_transptr_haem_export_CcmA"/>
</dbReference>
<dbReference type="AlphaFoldDB" id="A0A5A7N3A7"/>
<protein>
    <recommendedName>
        <fullName evidence="7">ABC transporter domain-containing protein</fullName>
    </recommendedName>
</protein>
<evidence type="ECO:0000256" key="1">
    <source>
        <dbReference type="ARBA" id="ARBA00022448"/>
    </source>
</evidence>
<organism evidence="8 9">
    <name type="scientific">Iodidimonas nitroreducens</name>
    <dbReference type="NCBI Taxonomy" id="1236968"/>
    <lineage>
        <taxon>Bacteria</taxon>
        <taxon>Pseudomonadati</taxon>
        <taxon>Pseudomonadota</taxon>
        <taxon>Alphaproteobacteria</taxon>
        <taxon>Iodidimonadales</taxon>
        <taxon>Iodidimonadaceae</taxon>
        <taxon>Iodidimonas</taxon>
    </lineage>
</organism>
<evidence type="ECO:0000259" key="7">
    <source>
        <dbReference type="Pfam" id="PF00005"/>
    </source>
</evidence>
<evidence type="ECO:0000256" key="3">
    <source>
        <dbReference type="ARBA" id="ARBA00022748"/>
    </source>
</evidence>
<gene>
    <name evidence="8" type="ORF">JCM17846_04440</name>
</gene>
<evidence type="ECO:0000256" key="4">
    <source>
        <dbReference type="ARBA" id="ARBA00022840"/>
    </source>
</evidence>
<keyword evidence="2" id="KW-0547">Nucleotide-binding</keyword>
<keyword evidence="9" id="KW-1185">Reference proteome</keyword>
<dbReference type="GO" id="GO:0017004">
    <property type="term" value="P:cytochrome complex assembly"/>
    <property type="evidence" value="ECO:0007669"/>
    <property type="project" value="UniProtKB-KW"/>
</dbReference>
<keyword evidence="6" id="KW-0472">Membrane</keyword>
<dbReference type="InterPro" id="IPR003439">
    <property type="entry name" value="ABC_transporter-like_ATP-bd"/>
</dbReference>
<dbReference type="GO" id="GO:0005524">
    <property type="term" value="F:ATP binding"/>
    <property type="evidence" value="ECO:0007669"/>
    <property type="project" value="UniProtKB-KW"/>
</dbReference>
<feature type="domain" description="ABC transporter" evidence="7">
    <location>
        <begin position="37"/>
        <end position="118"/>
    </location>
</feature>
<evidence type="ECO:0000313" key="9">
    <source>
        <dbReference type="Proteomes" id="UP000324996"/>
    </source>
</evidence>
<keyword evidence="5" id="KW-1278">Translocase</keyword>
<evidence type="ECO:0000256" key="5">
    <source>
        <dbReference type="ARBA" id="ARBA00022967"/>
    </source>
</evidence>
<dbReference type="EMBL" id="BKCN01000001">
    <property type="protein sequence ID" value="GER02762.1"/>
    <property type="molecule type" value="Genomic_DNA"/>
</dbReference>
<evidence type="ECO:0000256" key="6">
    <source>
        <dbReference type="ARBA" id="ARBA00023136"/>
    </source>
</evidence>
<dbReference type="SUPFAM" id="SSF52540">
    <property type="entry name" value="P-loop containing nucleoside triphosphate hydrolases"/>
    <property type="match status" value="1"/>
</dbReference>
<accession>A0A5A7N3A7</accession>
<keyword evidence="1" id="KW-0813">Transport</keyword>
<evidence type="ECO:0000313" key="8">
    <source>
        <dbReference type="EMBL" id="GER02762.1"/>
    </source>
</evidence>
<dbReference type="PANTHER" id="PTHR43499">
    <property type="entry name" value="ABC TRANSPORTER I FAMILY MEMBER 1"/>
    <property type="match status" value="1"/>
</dbReference>
<dbReference type="PANTHER" id="PTHR43499:SF1">
    <property type="entry name" value="ABC TRANSPORTER I FAMILY MEMBER 1"/>
    <property type="match status" value="1"/>
</dbReference>
<sequence>MPKPANGAAPHATQPFPHAVLAGHDLACRRGDQLVFHGLNFTLEPGEALCLYGPNGSGKTSLLRLLAGLSPPFSGEIRWNGEALSRTPALLREQVMFAGFSLALKEALSVYENLQFWSRFLGDGGHDQKA</sequence>
<keyword evidence="3" id="KW-0201">Cytochrome c-type biogenesis</keyword>